<reference evidence="1" key="2">
    <citation type="submission" date="2020-10" db="EMBL/GenBank/DDBJ databases">
        <authorList>
            <person name="Cooper E.A."/>
            <person name="Brenton Z.W."/>
            <person name="Flinn B.S."/>
            <person name="Jenkins J."/>
            <person name="Shu S."/>
            <person name="Flowers D."/>
            <person name="Luo F."/>
            <person name="Wang Y."/>
            <person name="Xia P."/>
            <person name="Barry K."/>
            <person name="Daum C."/>
            <person name="Lipzen A."/>
            <person name="Yoshinaga Y."/>
            <person name="Schmutz J."/>
            <person name="Saski C."/>
            <person name="Vermerris W."/>
            <person name="Kresovich S."/>
        </authorList>
    </citation>
    <scope>NUCLEOTIDE SEQUENCE</scope>
</reference>
<evidence type="ECO:0000313" key="1">
    <source>
        <dbReference type="EMBL" id="KAG0521307.1"/>
    </source>
</evidence>
<proteinExistence type="predicted"/>
<reference evidence="1" key="1">
    <citation type="journal article" date="2019" name="BMC Genomics">
        <title>A new reference genome for Sorghum bicolor reveals high levels of sequence similarity between sweet and grain genotypes: implications for the genetics of sugar metabolism.</title>
        <authorList>
            <person name="Cooper E.A."/>
            <person name="Brenton Z.W."/>
            <person name="Flinn B.S."/>
            <person name="Jenkins J."/>
            <person name="Shu S."/>
            <person name="Flowers D."/>
            <person name="Luo F."/>
            <person name="Wang Y."/>
            <person name="Xia P."/>
            <person name="Barry K."/>
            <person name="Daum C."/>
            <person name="Lipzen A."/>
            <person name="Yoshinaga Y."/>
            <person name="Schmutz J."/>
            <person name="Saski C."/>
            <person name="Vermerris W."/>
            <person name="Kresovich S."/>
        </authorList>
    </citation>
    <scope>NUCLEOTIDE SEQUENCE</scope>
</reference>
<protein>
    <submittedName>
        <fullName evidence="1">Uncharacterized protein</fullName>
    </submittedName>
</protein>
<gene>
    <name evidence="1" type="ORF">BDA96_08G149300</name>
</gene>
<organism evidence="1 2">
    <name type="scientific">Sorghum bicolor</name>
    <name type="common">Sorghum</name>
    <name type="synonym">Sorghum vulgare</name>
    <dbReference type="NCBI Taxonomy" id="4558"/>
    <lineage>
        <taxon>Eukaryota</taxon>
        <taxon>Viridiplantae</taxon>
        <taxon>Streptophyta</taxon>
        <taxon>Embryophyta</taxon>
        <taxon>Tracheophyta</taxon>
        <taxon>Spermatophyta</taxon>
        <taxon>Magnoliopsida</taxon>
        <taxon>Liliopsida</taxon>
        <taxon>Poales</taxon>
        <taxon>Poaceae</taxon>
        <taxon>PACMAD clade</taxon>
        <taxon>Panicoideae</taxon>
        <taxon>Andropogonodae</taxon>
        <taxon>Andropogoneae</taxon>
        <taxon>Sorghinae</taxon>
        <taxon>Sorghum</taxon>
    </lineage>
</organism>
<accession>A0A921U770</accession>
<comment type="caution">
    <text evidence="1">The sequence shown here is derived from an EMBL/GenBank/DDBJ whole genome shotgun (WGS) entry which is preliminary data.</text>
</comment>
<dbReference type="AlphaFoldDB" id="A0A921U770"/>
<dbReference type="Proteomes" id="UP000807115">
    <property type="component" value="Chromosome 8"/>
</dbReference>
<sequence>MVGLFCKSCSGAKLVSCPVCYRALFVQVKSVRALVYFRGVIGAAGVCAFSHLVFGNLHTLLLHCGLSGAGRVKKQRVI</sequence>
<evidence type="ECO:0000313" key="2">
    <source>
        <dbReference type="Proteomes" id="UP000807115"/>
    </source>
</evidence>
<name>A0A921U770_SORBI</name>
<dbReference type="EMBL" id="CM027687">
    <property type="protein sequence ID" value="KAG0521307.1"/>
    <property type="molecule type" value="Genomic_DNA"/>
</dbReference>